<evidence type="ECO:0000256" key="5">
    <source>
        <dbReference type="RuleBase" id="RU003945"/>
    </source>
</evidence>
<sequence length="366" mass="39723">MSGQLQALGALRRGALGLRRAPISRRHNPLRFGTVQAASPVLGAPFSLDNRHFSTSNAVPPTLELTMADGQLTDVAAAVAGSTTGHEPWAIVQGVQSVLETVHTTTGLPWWATLLLSGVTLRAAVFPFYVFQIQAMQRLMHARPDFSKLYSAYKYARTFTPGSDHKGHLDAVLLGRQGMKAVMKKYNTRPVQTIMGSLAYIPIFVLMAYSARDMVRSGNFSGFDTGGLLFWKNLVETDSTFILPILAATSTYGSLELSMRTKSGLWTDLLQIGQYGSLLAIPWLATLPQGIFFYWLGASWSSMAQIAAMDNNNFRRRIGLKPRITQTESPAAAAAEMLGKTPLDATGGATVVDAPKEAVPSKSQQQ</sequence>
<feature type="transmembrane region" description="Helical" evidence="7">
    <location>
        <begin position="193"/>
        <end position="211"/>
    </location>
</feature>
<dbReference type="EnsemblProtists" id="Phyra83927">
    <property type="protein sequence ID" value="Phyra83927"/>
    <property type="gene ID" value="Phyra83927"/>
</dbReference>
<evidence type="ECO:0000256" key="4">
    <source>
        <dbReference type="ARBA" id="ARBA00023136"/>
    </source>
</evidence>
<evidence type="ECO:0000313" key="10">
    <source>
        <dbReference type="Proteomes" id="UP000005238"/>
    </source>
</evidence>
<dbReference type="PANTHER" id="PTHR12428:SF65">
    <property type="entry name" value="CYTOCHROME C OXIDASE ASSEMBLY PROTEIN COX18, MITOCHONDRIAL"/>
    <property type="match status" value="1"/>
</dbReference>
<dbReference type="AlphaFoldDB" id="H3H141"/>
<dbReference type="InParanoid" id="H3H141"/>
<dbReference type="VEuPathDB" id="FungiDB:KRP22_3722"/>
<dbReference type="HOGENOM" id="CLU_029282_0_1_1"/>
<dbReference type="PANTHER" id="PTHR12428">
    <property type="entry name" value="OXA1"/>
    <property type="match status" value="1"/>
</dbReference>
<name>H3H141_PHYRM</name>
<accession>H3H141</accession>
<feature type="domain" description="Membrane insertase YidC/Oxa/ALB C-terminal" evidence="8">
    <location>
        <begin position="110"/>
        <end position="308"/>
    </location>
</feature>
<dbReference type="VEuPathDB" id="FungiDB:KRP23_5550"/>
<organism evidence="9 10">
    <name type="scientific">Phytophthora ramorum</name>
    <name type="common">Sudden oak death agent</name>
    <dbReference type="NCBI Taxonomy" id="164328"/>
    <lineage>
        <taxon>Eukaryota</taxon>
        <taxon>Sar</taxon>
        <taxon>Stramenopiles</taxon>
        <taxon>Oomycota</taxon>
        <taxon>Peronosporomycetes</taxon>
        <taxon>Peronosporales</taxon>
        <taxon>Peronosporaceae</taxon>
        <taxon>Phytophthora</taxon>
    </lineage>
</organism>
<dbReference type="InterPro" id="IPR028055">
    <property type="entry name" value="YidC/Oxa/ALB_C"/>
</dbReference>
<dbReference type="Pfam" id="PF02096">
    <property type="entry name" value="60KD_IMP"/>
    <property type="match status" value="1"/>
</dbReference>
<dbReference type="STRING" id="164328.H3H141"/>
<comment type="subcellular location">
    <subcellularLocation>
        <location evidence="1 5">Membrane</location>
        <topology evidence="1 5">Multi-pass membrane protein</topology>
    </subcellularLocation>
</comment>
<keyword evidence="10" id="KW-1185">Reference proteome</keyword>
<keyword evidence="3 7" id="KW-1133">Transmembrane helix</keyword>
<proteinExistence type="inferred from homology"/>
<dbReference type="EMBL" id="DS566096">
    <property type="status" value="NOT_ANNOTATED_CDS"/>
    <property type="molecule type" value="Genomic_DNA"/>
</dbReference>
<dbReference type="GO" id="GO:0032979">
    <property type="term" value="P:protein insertion into mitochondrial inner membrane from matrix"/>
    <property type="evidence" value="ECO:0000318"/>
    <property type="project" value="GO_Central"/>
</dbReference>
<dbReference type="GeneID" id="94226449"/>
<evidence type="ECO:0000256" key="2">
    <source>
        <dbReference type="ARBA" id="ARBA00022692"/>
    </source>
</evidence>
<dbReference type="CDD" id="cd20069">
    <property type="entry name" value="5TM_Oxa1-like"/>
    <property type="match status" value="1"/>
</dbReference>
<dbReference type="eggNOG" id="KOG1239">
    <property type="taxonomic scope" value="Eukaryota"/>
</dbReference>
<evidence type="ECO:0000256" key="1">
    <source>
        <dbReference type="ARBA" id="ARBA00004141"/>
    </source>
</evidence>
<reference evidence="9" key="2">
    <citation type="submission" date="2015-06" db="UniProtKB">
        <authorList>
            <consortium name="EnsemblProtists"/>
        </authorList>
    </citation>
    <scope>IDENTIFICATION</scope>
    <source>
        <strain evidence="9">Pr102</strain>
    </source>
</reference>
<comment type="similarity">
    <text evidence="5">Belongs to the OXA1/ALB3/YidC family.</text>
</comment>
<dbReference type="RefSeq" id="XP_067747162.1">
    <property type="nucleotide sequence ID" value="XM_067890632.1"/>
</dbReference>
<feature type="transmembrane region" description="Helical" evidence="7">
    <location>
        <begin position="108"/>
        <end position="131"/>
    </location>
</feature>
<dbReference type="GO" id="GO:0032977">
    <property type="term" value="F:membrane insertase activity"/>
    <property type="evidence" value="ECO:0000318"/>
    <property type="project" value="GO_Central"/>
</dbReference>
<dbReference type="OrthoDB" id="2148490at2759"/>
<evidence type="ECO:0000256" key="7">
    <source>
        <dbReference type="SAM" id="Phobius"/>
    </source>
</evidence>
<evidence type="ECO:0000313" key="9">
    <source>
        <dbReference type="EnsemblProtists" id="Phyra83927"/>
    </source>
</evidence>
<dbReference type="GO" id="GO:0005743">
    <property type="term" value="C:mitochondrial inner membrane"/>
    <property type="evidence" value="ECO:0000318"/>
    <property type="project" value="GO_Central"/>
</dbReference>
<dbReference type="OMA" id="FSRGNRH"/>
<feature type="region of interest" description="Disordered" evidence="6">
    <location>
        <begin position="346"/>
        <end position="366"/>
    </location>
</feature>
<evidence type="ECO:0000259" key="8">
    <source>
        <dbReference type="Pfam" id="PF02096"/>
    </source>
</evidence>
<evidence type="ECO:0000256" key="3">
    <source>
        <dbReference type="ARBA" id="ARBA00022989"/>
    </source>
</evidence>
<evidence type="ECO:0000256" key="6">
    <source>
        <dbReference type="SAM" id="MobiDB-lite"/>
    </source>
</evidence>
<dbReference type="Proteomes" id="UP000005238">
    <property type="component" value="Unassembled WGS sequence"/>
</dbReference>
<keyword evidence="2 5" id="KW-0812">Transmembrane</keyword>
<dbReference type="InterPro" id="IPR001708">
    <property type="entry name" value="YidC/ALB3/OXA1/COX18"/>
</dbReference>
<reference evidence="10" key="1">
    <citation type="journal article" date="2006" name="Science">
        <title>Phytophthora genome sequences uncover evolutionary origins and mechanisms of pathogenesis.</title>
        <authorList>
            <person name="Tyler B.M."/>
            <person name="Tripathy S."/>
            <person name="Zhang X."/>
            <person name="Dehal P."/>
            <person name="Jiang R.H."/>
            <person name="Aerts A."/>
            <person name="Arredondo F.D."/>
            <person name="Baxter L."/>
            <person name="Bensasson D."/>
            <person name="Beynon J.L."/>
            <person name="Chapman J."/>
            <person name="Damasceno C.M."/>
            <person name="Dorrance A.E."/>
            <person name="Dou D."/>
            <person name="Dickerman A.W."/>
            <person name="Dubchak I.L."/>
            <person name="Garbelotto M."/>
            <person name="Gijzen M."/>
            <person name="Gordon S.G."/>
            <person name="Govers F."/>
            <person name="Grunwald N.J."/>
            <person name="Huang W."/>
            <person name="Ivors K.L."/>
            <person name="Jones R.W."/>
            <person name="Kamoun S."/>
            <person name="Krampis K."/>
            <person name="Lamour K.H."/>
            <person name="Lee M.K."/>
            <person name="McDonald W.H."/>
            <person name="Medina M."/>
            <person name="Meijer H.J."/>
            <person name="Nordberg E.K."/>
            <person name="Maclean D.J."/>
            <person name="Ospina-Giraldo M.D."/>
            <person name="Morris P.F."/>
            <person name="Phuntumart V."/>
            <person name="Putnam N.H."/>
            <person name="Rash S."/>
            <person name="Rose J.K."/>
            <person name="Sakihama Y."/>
            <person name="Salamov A.A."/>
            <person name="Savidor A."/>
            <person name="Scheuring C.F."/>
            <person name="Smith B.M."/>
            <person name="Sobral B.W."/>
            <person name="Terry A."/>
            <person name="Torto-Alalibo T.A."/>
            <person name="Win J."/>
            <person name="Xu Z."/>
            <person name="Zhang H."/>
            <person name="Grigoriev I.V."/>
            <person name="Rokhsar D.S."/>
            <person name="Boore J.L."/>
        </authorList>
    </citation>
    <scope>NUCLEOTIDE SEQUENCE [LARGE SCALE GENOMIC DNA]</scope>
    <source>
        <strain evidence="10">Pr102</strain>
    </source>
</reference>
<keyword evidence="4 7" id="KW-0472">Membrane</keyword>
<protein>
    <recommendedName>
        <fullName evidence="8">Membrane insertase YidC/Oxa/ALB C-terminal domain-containing protein</fullName>
    </recommendedName>
</protein>